<dbReference type="NCBIfam" id="TIGR03280">
    <property type="entry name" value="methan_mark_11"/>
    <property type="match status" value="1"/>
</dbReference>
<dbReference type="Gene3D" id="3.30.70.2200">
    <property type="match status" value="1"/>
</dbReference>
<gene>
    <name evidence="2" type="ORF">R6Y95_07625</name>
</gene>
<dbReference type="PANTHER" id="PTHR40705">
    <property type="entry name" value="TRNA(ILE2) 2-AGMATINYLCYTIDINE SYNTHETASE TIAS"/>
    <property type="match status" value="1"/>
</dbReference>
<evidence type="ECO:0000313" key="2">
    <source>
        <dbReference type="EMBL" id="WOX55331.1"/>
    </source>
</evidence>
<protein>
    <submittedName>
        <fullName evidence="2">DUF1743 domain-containing protein</fullName>
    </submittedName>
</protein>
<organism evidence="2 3">
    <name type="scientific">Methanoculleus palmolei</name>
    <dbReference type="NCBI Taxonomy" id="72612"/>
    <lineage>
        <taxon>Archaea</taxon>
        <taxon>Methanobacteriati</taxon>
        <taxon>Methanobacteriota</taxon>
        <taxon>Stenosarchaea group</taxon>
        <taxon>Methanomicrobia</taxon>
        <taxon>Methanomicrobiales</taxon>
        <taxon>Methanomicrobiaceae</taxon>
        <taxon>Methanoculleus</taxon>
    </lineage>
</organism>
<accession>A0ABD8A9Q6</accession>
<keyword evidence="3" id="KW-1185">Reference proteome</keyword>
<dbReference type="InterPro" id="IPR017674">
    <property type="entry name" value="Methan_mark_11"/>
</dbReference>
<name>A0ABD8A9Q6_9EURY</name>
<evidence type="ECO:0000259" key="1">
    <source>
        <dbReference type="Pfam" id="PF22641"/>
    </source>
</evidence>
<dbReference type="Pfam" id="PF22641">
    <property type="entry name" value="TiaS_TCKD"/>
    <property type="match status" value="1"/>
</dbReference>
<proteinExistence type="predicted"/>
<dbReference type="PANTHER" id="PTHR40705:SF2">
    <property type="entry name" value="DUF1743 DOMAIN-CONTAINING PROTEIN"/>
    <property type="match status" value="1"/>
</dbReference>
<reference evidence="2 3" key="1">
    <citation type="submission" date="2023-10" db="EMBL/GenBank/DDBJ databases">
        <title>The complete genome sequence of Methanoculleus palmolei DSM 4273.</title>
        <authorList>
            <person name="Lai S.-J."/>
            <person name="You Y.-T."/>
            <person name="Chen S.-C."/>
        </authorList>
    </citation>
    <scope>NUCLEOTIDE SEQUENCE [LARGE SCALE GENOMIC DNA]</scope>
    <source>
        <strain evidence="2 3">DSM 4273</strain>
    </source>
</reference>
<feature type="domain" description="TiaS-like TCKD" evidence="1">
    <location>
        <begin position="144"/>
        <end position="202"/>
    </location>
</feature>
<evidence type="ECO:0000313" key="3">
    <source>
        <dbReference type="Proteomes" id="UP001626603"/>
    </source>
</evidence>
<dbReference type="EMBL" id="CP137641">
    <property type="protein sequence ID" value="WOX55331.1"/>
    <property type="molecule type" value="Genomic_DNA"/>
</dbReference>
<dbReference type="AlphaFoldDB" id="A0ABD8A9Q6"/>
<dbReference type="Proteomes" id="UP001626603">
    <property type="component" value="Chromosome"/>
</dbReference>
<sequence length="297" mass="32005">MERLSDPYIVRYPQIVAVTDESGDHVELIEFFDCTGGAMWVKSHYAQSPLVRSIRTVGATNRYHLLTGDVDLALEGSVFPAGIAGVSVKGDEIAVTYRGLGGGGVGASACRAAAAGVVRKNCDPAGGGRLAGSTVWLPRRERVIIGVDDTDTPEEGATWTLAHNIARAVEDDRSRYLSHTIVQLYPVPYRTKNCVAVACEFATSDPAGLVRRYRDCLMEYTLSDETGMAVWRGFDPAPLEEFGCRVKRGEVSPDDLASLADRRLAIVMDGRGAVGAVAAIPFYTRYEEALALWNGSG</sequence>
<dbReference type="InterPro" id="IPR053870">
    <property type="entry name" value="TiaS-like_TCKD"/>
</dbReference>